<dbReference type="Gene3D" id="2.60.40.1120">
    <property type="entry name" value="Carboxypeptidase-like, regulatory domain"/>
    <property type="match status" value="1"/>
</dbReference>
<dbReference type="SUPFAM" id="SSF49464">
    <property type="entry name" value="Carboxypeptidase regulatory domain-like"/>
    <property type="match status" value="1"/>
</dbReference>
<dbReference type="InterPro" id="IPR008969">
    <property type="entry name" value="CarboxyPept-like_regulatory"/>
</dbReference>
<evidence type="ECO:0000313" key="3">
    <source>
        <dbReference type="Proteomes" id="UP001210231"/>
    </source>
</evidence>
<dbReference type="Pfam" id="PF13715">
    <property type="entry name" value="CarbopepD_reg_2"/>
    <property type="match status" value="1"/>
</dbReference>
<keyword evidence="2" id="KW-0675">Receptor</keyword>
<evidence type="ECO:0000313" key="2">
    <source>
        <dbReference type="EMBL" id="MDA3614047.1"/>
    </source>
</evidence>
<organism evidence="2 3">
    <name type="scientific">Polluticaenibacter yanchengensis</name>
    <dbReference type="NCBI Taxonomy" id="3014562"/>
    <lineage>
        <taxon>Bacteria</taxon>
        <taxon>Pseudomonadati</taxon>
        <taxon>Bacteroidota</taxon>
        <taxon>Chitinophagia</taxon>
        <taxon>Chitinophagales</taxon>
        <taxon>Chitinophagaceae</taxon>
        <taxon>Polluticaenibacter</taxon>
    </lineage>
</organism>
<proteinExistence type="predicted"/>
<reference evidence="2 3" key="1">
    <citation type="submission" date="2022-12" db="EMBL/GenBank/DDBJ databases">
        <title>Chitinophagaceae gen. sp. nov., a new member of the family Chitinophagaceae, isolated from soil in a chemical factory.</title>
        <authorList>
            <person name="Ke Z."/>
        </authorList>
    </citation>
    <scope>NUCLEOTIDE SEQUENCE [LARGE SCALE GENOMIC DNA]</scope>
    <source>
        <strain evidence="2 3">LY-5</strain>
    </source>
</reference>
<sequence>MKNYFIITLVILAASAKAQVKISGRVTDNKKHPVIGASITLKDTYDGGVTDSAGNYSFTSLEKGEYQLEARSMNYQAAIQIVQLSKENLVINFQLKEVLNELTAVTITAGAFEASDRKRAAAVLNNLDIVTVGGANADVTSAIKTLPGAQQVGEQEGLFVRGGAGYETKQFIDGSLVNNPFGTSVPDIASRGRYPSSLFKGTIFSTGGYSAVYGQALSSVLILESIDLPQQSEATVSLSTVFAGGGFQHLAKNNRSSFGVNAGYTNLAAYFNIVKQKPDYFKMPSFYNGDANARFKTKKGMVKYYTNFTKGVLGLRRGNINDHSLKNAIDLDNTNWYHNLSWRETLKNGWKMQLSSSFSTNKDLINQQVQNSDNKPVSTGLIYIDSTNFKLNRLEQLTQAKAVFEKKLPGVNAVRFGAEHWYNNTHTIVNQYDILLKDHLTSVFAETDIHLTNDWAIKSGARLEYSSILEKANISPRISMAYKTGPQSQLSAAYGTFYQKPENNILQYTTQLGFTKSTHYLINWQKTTTAQVFRTEIFYKKYNNLVKTYPTFNTDGDGYAQGWEIFWRDKKSIKNLDYWVSYSFLDTKRDFLRYPGQLQPTFAAKHTASLVTKKFIMKWKTGFNFTYTFATGRPYYFMQENNGKIEIKDQGKTISYNNLGFSANYVPSAGNPNAKRHFILVASVTNLLNSKQVFGYNYNHNGSYKEAINPPAQRFIFLGCFITWGLNRTDEIINNNL</sequence>
<feature type="chain" id="PRO_5046625934" evidence="1">
    <location>
        <begin position="19"/>
        <end position="737"/>
    </location>
</feature>
<keyword evidence="1" id="KW-0732">Signal</keyword>
<name>A0ABT4UGS0_9BACT</name>
<evidence type="ECO:0000256" key="1">
    <source>
        <dbReference type="SAM" id="SignalP"/>
    </source>
</evidence>
<dbReference type="EMBL" id="JAQGEF010000004">
    <property type="protein sequence ID" value="MDA3614047.1"/>
    <property type="molecule type" value="Genomic_DNA"/>
</dbReference>
<comment type="caution">
    <text evidence="2">The sequence shown here is derived from an EMBL/GenBank/DDBJ whole genome shotgun (WGS) entry which is preliminary data.</text>
</comment>
<dbReference type="RefSeq" id="WP_407030376.1">
    <property type="nucleotide sequence ID" value="NZ_JAQGEF010000004.1"/>
</dbReference>
<feature type="signal peptide" evidence="1">
    <location>
        <begin position="1"/>
        <end position="18"/>
    </location>
</feature>
<accession>A0ABT4UGS0</accession>
<gene>
    <name evidence="2" type="ORF">O3P16_04465</name>
</gene>
<protein>
    <submittedName>
        <fullName evidence="2">TonB-dependent receptor</fullName>
    </submittedName>
</protein>
<dbReference type="SUPFAM" id="SSF56935">
    <property type="entry name" value="Porins"/>
    <property type="match status" value="1"/>
</dbReference>
<keyword evidence="3" id="KW-1185">Reference proteome</keyword>
<dbReference type="Proteomes" id="UP001210231">
    <property type="component" value="Unassembled WGS sequence"/>
</dbReference>